<evidence type="ECO:0000256" key="1">
    <source>
        <dbReference type="SAM" id="Phobius"/>
    </source>
</evidence>
<dbReference type="Pfam" id="PF10095">
    <property type="entry name" value="DUF2333"/>
    <property type="match status" value="1"/>
</dbReference>
<accession>A0ABS5IDV9</accession>
<sequence length="310" mass="34052">MMTASDSKRWLWWLLPVLPVMLVLYYGIGMGLAHVIDDDPDYGPGPVGPTQSRAVALAARLILREVDEHKWVANDPFFNPSWALDNMPAYQTGIIAAIASFTNQLAGQNPDNGDTDAELARAAGFLKYPGTIWKFDSRTSWAPTASSEKQYRAAARNLLVYNERLSSGDAHPQRDAAALAAVLRHLGAAMDAGANRLDAHLATPRWALFDTQADDMFYNAKGRAYAQSLILRELGWDFAQVISQHDLGDDWQAMLATLRQAASLEPLVVIAGQDDSTFLPNHLANQGFRLLQARTRLAKVAAALASRNEH</sequence>
<keyword evidence="1" id="KW-0472">Membrane</keyword>
<dbReference type="RefSeq" id="WP_211549526.1">
    <property type="nucleotide sequence ID" value="NZ_JAGTUF010000012.1"/>
</dbReference>
<gene>
    <name evidence="2" type="ORF">KEC16_12890</name>
</gene>
<organism evidence="2 3">
    <name type="scientific">Magnetospirillum sulfuroxidans</name>
    <dbReference type="NCBI Taxonomy" id="611300"/>
    <lineage>
        <taxon>Bacteria</taxon>
        <taxon>Pseudomonadati</taxon>
        <taxon>Pseudomonadota</taxon>
        <taxon>Alphaproteobacteria</taxon>
        <taxon>Rhodospirillales</taxon>
        <taxon>Rhodospirillaceae</taxon>
        <taxon>Magnetospirillum</taxon>
    </lineage>
</organism>
<dbReference type="InterPro" id="IPR016936">
    <property type="entry name" value="UCP029693"/>
</dbReference>
<dbReference type="Proteomes" id="UP000680714">
    <property type="component" value="Unassembled WGS sequence"/>
</dbReference>
<keyword evidence="1" id="KW-1133">Transmembrane helix</keyword>
<comment type="caution">
    <text evidence="2">The sequence shown here is derived from an EMBL/GenBank/DDBJ whole genome shotgun (WGS) entry which is preliminary data.</text>
</comment>
<protein>
    <submittedName>
        <fullName evidence="2">DUF2333 family protein</fullName>
    </submittedName>
</protein>
<keyword evidence="1" id="KW-0812">Transmembrane</keyword>
<keyword evidence="3" id="KW-1185">Reference proteome</keyword>
<evidence type="ECO:0000313" key="3">
    <source>
        <dbReference type="Proteomes" id="UP000680714"/>
    </source>
</evidence>
<reference evidence="2 3" key="1">
    <citation type="submission" date="2021-04" db="EMBL/GenBank/DDBJ databases">
        <title>Magnetospirillum sulfuroxidans sp. nov., a facultative chemolithoautotrophic sulfur-oxidizing alphaproteobacterium isolated from freshwater sediment and proposals for Paramagetospirillum gen. nov., and Magnetospirillaceae fam. nov.</title>
        <authorList>
            <person name="Koziaeva V."/>
            <person name="Geelhoed J.S."/>
            <person name="Sorokin D.Y."/>
            <person name="Grouzdev D.S."/>
        </authorList>
    </citation>
    <scope>NUCLEOTIDE SEQUENCE [LARGE SCALE GENOMIC DNA]</scope>
    <source>
        <strain evidence="2 3">J10</strain>
    </source>
</reference>
<evidence type="ECO:0000313" key="2">
    <source>
        <dbReference type="EMBL" id="MBR9972614.1"/>
    </source>
</evidence>
<name>A0ABS5IDV9_9PROT</name>
<dbReference type="EMBL" id="JAGTUF010000012">
    <property type="protein sequence ID" value="MBR9972614.1"/>
    <property type="molecule type" value="Genomic_DNA"/>
</dbReference>
<feature type="transmembrane region" description="Helical" evidence="1">
    <location>
        <begin position="12"/>
        <end position="36"/>
    </location>
</feature>
<proteinExistence type="predicted"/>